<dbReference type="InterPro" id="IPR050703">
    <property type="entry name" value="Flavin_MAO"/>
</dbReference>
<sequence length="356" mass="37592">MTPRHRADVVIVGGGIAGLYLADRLHQAGRDYLLVESRDRLGGRVLSETVNGAAYDLGPAWFWAGQPRIAGLISRFALPVFEQYAQGEFRFEDAQGRIQQGRGAASMQGSFRIDGGMSTLCAALAGQIDPSRILLNTKVRHLSQADGNILVSCAAGVDIEARSVVLAIPPRVAACLDFSPALPTAATKTMAAIPTWMASQAKAVILYDTPFWRDMGLSGDAMSHKGPMVEVHDASTASGSGAALFGFIGVPPDRRDQQVLKAAIVDQLIRLFGSQAASAHAVLIKDWAADTNTATPADHAPLTTHPRYGLPPALAGLWDGRLIFGGSEVAATFGGYLEGALEAADAALVESMPHRP</sequence>
<dbReference type="RefSeq" id="WP_011566862.1">
    <property type="nucleotide sequence ID" value="NC_008209.1"/>
</dbReference>
<dbReference type="InterPro" id="IPR002937">
    <property type="entry name" value="Amino_oxidase"/>
</dbReference>
<evidence type="ECO:0000313" key="3">
    <source>
        <dbReference type="EMBL" id="ABG30240.1"/>
    </source>
</evidence>
<evidence type="ECO:0000313" key="4">
    <source>
        <dbReference type="Proteomes" id="UP000007029"/>
    </source>
</evidence>
<organism evidence="3 4">
    <name type="scientific">Roseobacter denitrificans (strain ATCC 33942 / OCh 114)</name>
    <name type="common">Erythrobacter sp. (strain OCh 114)</name>
    <name type="synonym">Roseobacter denitrificans</name>
    <dbReference type="NCBI Taxonomy" id="375451"/>
    <lineage>
        <taxon>Bacteria</taxon>
        <taxon>Pseudomonadati</taxon>
        <taxon>Pseudomonadota</taxon>
        <taxon>Alphaproteobacteria</taxon>
        <taxon>Rhodobacterales</taxon>
        <taxon>Roseobacteraceae</taxon>
        <taxon>Roseobacter</taxon>
    </lineage>
</organism>
<dbReference type="GO" id="GO:0016491">
    <property type="term" value="F:oxidoreductase activity"/>
    <property type="evidence" value="ECO:0007669"/>
    <property type="project" value="InterPro"/>
</dbReference>
<dbReference type="HOGENOM" id="CLU_004498_0_2_5"/>
<dbReference type="InterPro" id="IPR036188">
    <property type="entry name" value="FAD/NAD-bd_sf"/>
</dbReference>
<proteinExistence type="inferred from homology"/>
<dbReference type="SUPFAM" id="SSF54373">
    <property type="entry name" value="FAD-linked reductases, C-terminal domain"/>
    <property type="match status" value="1"/>
</dbReference>
<comment type="similarity">
    <text evidence="1">Belongs to the flavin monoamine oxidase family.</text>
</comment>
<evidence type="ECO:0000256" key="1">
    <source>
        <dbReference type="ARBA" id="ARBA00005995"/>
    </source>
</evidence>
<dbReference type="eggNOG" id="COG1231">
    <property type="taxonomic scope" value="Bacteria"/>
</dbReference>
<dbReference type="SUPFAM" id="SSF51905">
    <property type="entry name" value="FAD/NAD(P)-binding domain"/>
    <property type="match status" value="1"/>
</dbReference>
<protein>
    <submittedName>
        <fullName evidence="3">Amine oxidase family, flavin-containing</fullName>
    </submittedName>
</protein>
<dbReference type="KEGG" id="rde:RD1_0535"/>
<name>Q16CQ3_ROSDO</name>
<dbReference type="eggNOG" id="COG1232">
    <property type="taxonomic scope" value="Bacteria"/>
</dbReference>
<reference evidence="3 4" key="1">
    <citation type="journal article" date="2007" name="J. Bacteriol.">
        <title>The complete genome sequence of Roseobacter denitrificans reveals a mixotrophic rather than photosynthetic metabolism.</title>
        <authorList>
            <person name="Swingley W.D."/>
            <person name="Sadekar S."/>
            <person name="Mastrian S.D."/>
            <person name="Matthies H.J."/>
            <person name="Hao J."/>
            <person name="Ramos H."/>
            <person name="Acharya C.R."/>
            <person name="Conrad A.L."/>
            <person name="Taylor H.L."/>
            <person name="Dejesa L.C."/>
            <person name="Shah M.K."/>
            <person name="O'huallachain M.E."/>
            <person name="Lince M.T."/>
            <person name="Blankenship R.E."/>
            <person name="Beatty J.T."/>
            <person name="Touchman J.W."/>
        </authorList>
    </citation>
    <scope>NUCLEOTIDE SEQUENCE [LARGE SCALE GENOMIC DNA]</scope>
    <source>
        <strain evidence="4">ATCC 33942 / OCh 114</strain>
    </source>
</reference>
<dbReference type="PANTHER" id="PTHR43563">
    <property type="entry name" value="AMINE OXIDASE"/>
    <property type="match status" value="1"/>
</dbReference>
<feature type="domain" description="Amine oxidase" evidence="2">
    <location>
        <begin position="108"/>
        <end position="345"/>
    </location>
</feature>
<evidence type="ECO:0000259" key="2">
    <source>
        <dbReference type="Pfam" id="PF01593"/>
    </source>
</evidence>
<dbReference type="PANTHER" id="PTHR43563:SF1">
    <property type="entry name" value="AMINE OXIDASE [FLAVIN-CONTAINING] B"/>
    <property type="match status" value="1"/>
</dbReference>
<accession>Q16CQ3</accession>
<keyword evidence="4" id="KW-1185">Reference proteome</keyword>
<dbReference type="AlphaFoldDB" id="Q16CQ3"/>
<dbReference type="Gene3D" id="3.50.50.60">
    <property type="entry name" value="FAD/NAD(P)-binding domain"/>
    <property type="match status" value="2"/>
</dbReference>
<dbReference type="Proteomes" id="UP000007029">
    <property type="component" value="Chromosome"/>
</dbReference>
<dbReference type="EMBL" id="CP000362">
    <property type="protein sequence ID" value="ABG30240.1"/>
    <property type="molecule type" value="Genomic_DNA"/>
</dbReference>
<gene>
    <name evidence="3" type="ordered locus">RD1_0535</name>
</gene>
<dbReference type="Pfam" id="PF13450">
    <property type="entry name" value="NAD_binding_8"/>
    <property type="match status" value="1"/>
</dbReference>
<dbReference type="Pfam" id="PF01593">
    <property type="entry name" value="Amino_oxidase"/>
    <property type="match status" value="1"/>
</dbReference>
<dbReference type="STRING" id="375451.RD1_0535"/>